<dbReference type="RefSeq" id="XP_033350763.1">
    <property type="nucleotide sequence ID" value="XM_033494872.1"/>
</dbReference>
<keyword evidence="1" id="KW-0732">Signal</keyword>
<keyword evidence="2" id="KW-1185">Reference proteome</keyword>
<dbReference type="GeneID" id="117234040"/>
<name>A0A6J3KCA4_9HYME</name>
<feature type="chain" id="PRO_5026676988" evidence="1">
    <location>
        <begin position="25"/>
        <end position="166"/>
    </location>
</feature>
<evidence type="ECO:0000313" key="2">
    <source>
        <dbReference type="Proteomes" id="UP000504631"/>
    </source>
</evidence>
<protein>
    <submittedName>
        <fullName evidence="3">Uncharacterized protein LOC117234040</fullName>
    </submittedName>
</protein>
<evidence type="ECO:0000313" key="3">
    <source>
        <dbReference type="RefSeq" id="XP_033350763.1"/>
    </source>
</evidence>
<organism evidence="2 3">
    <name type="scientific">Bombus vosnesenskii</name>
    <dbReference type="NCBI Taxonomy" id="207650"/>
    <lineage>
        <taxon>Eukaryota</taxon>
        <taxon>Metazoa</taxon>
        <taxon>Ecdysozoa</taxon>
        <taxon>Arthropoda</taxon>
        <taxon>Hexapoda</taxon>
        <taxon>Insecta</taxon>
        <taxon>Pterygota</taxon>
        <taxon>Neoptera</taxon>
        <taxon>Endopterygota</taxon>
        <taxon>Hymenoptera</taxon>
        <taxon>Apocrita</taxon>
        <taxon>Aculeata</taxon>
        <taxon>Apoidea</taxon>
        <taxon>Anthophila</taxon>
        <taxon>Apidae</taxon>
        <taxon>Bombus</taxon>
        <taxon>Pyrobombus</taxon>
    </lineage>
</organism>
<dbReference type="AlphaFoldDB" id="A0A6J3KCA4"/>
<evidence type="ECO:0000256" key="1">
    <source>
        <dbReference type="SAM" id="SignalP"/>
    </source>
</evidence>
<reference evidence="3" key="1">
    <citation type="submission" date="2025-08" db="UniProtKB">
        <authorList>
            <consortium name="RefSeq"/>
        </authorList>
    </citation>
    <scope>IDENTIFICATION</scope>
    <source>
        <tissue evidence="3">Muscle</tissue>
    </source>
</reference>
<sequence length="166" mass="18257">MKLSIEKLLSVVILSIVSLSHVKAIKVTITDFYVDVPDNDLIDSWSPSLSDNLISSQISVKQDCPGEIEADITIYNGDDVINEMNKKFDKPMKELEGYDICASIDTPGSEDDSCSLAQGEQALSDCDVSEFFSSMNPGDYVAKFDFKQDDNLVSTATLKVKVEAEQ</sequence>
<feature type="signal peptide" evidence="1">
    <location>
        <begin position="1"/>
        <end position="24"/>
    </location>
</feature>
<gene>
    <name evidence="3" type="primary">LOC117234040</name>
</gene>
<dbReference type="Proteomes" id="UP000504631">
    <property type="component" value="Unplaced"/>
</dbReference>
<accession>A0A6J3KCA4</accession>
<dbReference type="KEGG" id="bvk:117234040"/>
<proteinExistence type="predicted"/>